<feature type="signal peptide" evidence="1">
    <location>
        <begin position="1"/>
        <end position="21"/>
    </location>
</feature>
<keyword evidence="2" id="KW-1185">Reference proteome</keyword>
<evidence type="ECO:0000256" key="1">
    <source>
        <dbReference type="SAM" id="SignalP"/>
    </source>
</evidence>
<accession>A0A8B7PAS1</accession>
<organism evidence="2 3">
    <name type="scientific">Hyalella azteca</name>
    <name type="common">Amphipod</name>
    <dbReference type="NCBI Taxonomy" id="294128"/>
    <lineage>
        <taxon>Eukaryota</taxon>
        <taxon>Metazoa</taxon>
        <taxon>Ecdysozoa</taxon>
        <taxon>Arthropoda</taxon>
        <taxon>Crustacea</taxon>
        <taxon>Multicrustacea</taxon>
        <taxon>Malacostraca</taxon>
        <taxon>Eumalacostraca</taxon>
        <taxon>Peracarida</taxon>
        <taxon>Amphipoda</taxon>
        <taxon>Senticaudata</taxon>
        <taxon>Talitrida</taxon>
        <taxon>Talitroidea</taxon>
        <taxon>Hyalellidae</taxon>
        <taxon>Hyalella</taxon>
    </lineage>
</organism>
<dbReference type="Proteomes" id="UP000694843">
    <property type="component" value="Unplaced"/>
</dbReference>
<feature type="chain" id="PRO_5034698911" evidence="1">
    <location>
        <begin position="22"/>
        <end position="193"/>
    </location>
</feature>
<dbReference type="SUPFAM" id="SSF50814">
    <property type="entry name" value="Lipocalins"/>
    <property type="match status" value="1"/>
</dbReference>
<dbReference type="OrthoDB" id="565904at2759"/>
<reference evidence="3" key="1">
    <citation type="submission" date="2025-08" db="UniProtKB">
        <authorList>
            <consortium name="RefSeq"/>
        </authorList>
    </citation>
    <scope>IDENTIFICATION</scope>
    <source>
        <tissue evidence="3">Whole organism</tissue>
    </source>
</reference>
<dbReference type="PANTHER" id="PTHR10612">
    <property type="entry name" value="APOLIPOPROTEIN D"/>
    <property type="match status" value="1"/>
</dbReference>
<evidence type="ECO:0000313" key="2">
    <source>
        <dbReference type="Proteomes" id="UP000694843"/>
    </source>
</evidence>
<evidence type="ECO:0000313" key="3">
    <source>
        <dbReference type="RefSeq" id="XP_018022296.1"/>
    </source>
</evidence>
<gene>
    <name evidence="3" type="primary">LOC108678391</name>
</gene>
<proteinExistence type="predicted"/>
<dbReference type="GeneID" id="108678391"/>
<dbReference type="GO" id="GO:0000302">
    <property type="term" value="P:response to reactive oxygen species"/>
    <property type="evidence" value="ECO:0007669"/>
    <property type="project" value="TreeGrafter"/>
</dbReference>
<dbReference type="PANTHER" id="PTHR10612:SF34">
    <property type="entry name" value="APOLIPOPROTEIN D"/>
    <property type="match status" value="1"/>
</dbReference>
<protein>
    <submittedName>
        <fullName evidence="3">Apolipoprotein D</fullName>
    </submittedName>
</protein>
<dbReference type="AlphaFoldDB" id="A0A8B7PAS1"/>
<sequence>MIVCVSFVVFAALMNLSSVEAGFGFGGCPNQGVVDPFVQLTLTGTWYEFGKYAGLDQLVSICTAIKYTPASNGLINVEEEGITLFMKASRKGQMKRADPSQTEGKYSISFWTDAYKGRENDITAANYNVLAIDPTSYVIIWNCFDALLFHIVNLRVITKDRVPSQSVIDEIYNELSDRQISTFGFARTSQQNC</sequence>
<dbReference type="InterPro" id="IPR012674">
    <property type="entry name" value="Calycin"/>
</dbReference>
<dbReference type="Gene3D" id="2.40.128.20">
    <property type="match status" value="1"/>
</dbReference>
<dbReference type="RefSeq" id="XP_018022296.1">
    <property type="nucleotide sequence ID" value="XM_018166807.2"/>
</dbReference>
<name>A0A8B7PAS1_HYAAZ</name>
<dbReference type="KEGG" id="hazt:108678391"/>
<dbReference type="GO" id="GO:0005737">
    <property type="term" value="C:cytoplasm"/>
    <property type="evidence" value="ECO:0007669"/>
    <property type="project" value="TreeGrafter"/>
</dbReference>
<keyword evidence="1" id="KW-0732">Signal</keyword>
<dbReference type="GO" id="GO:0006629">
    <property type="term" value="P:lipid metabolic process"/>
    <property type="evidence" value="ECO:0007669"/>
    <property type="project" value="TreeGrafter"/>
</dbReference>